<dbReference type="GO" id="GO:0016618">
    <property type="term" value="F:hydroxypyruvate reductase [NAD(P)H] activity"/>
    <property type="evidence" value="ECO:0007669"/>
    <property type="project" value="TreeGrafter"/>
</dbReference>
<dbReference type="AlphaFoldDB" id="A0A9X2PM53"/>
<gene>
    <name evidence="7" type="ORF">NVS89_21425</name>
</gene>
<proteinExistence type="inferred from homology"/>
<dbReference type="GO" id="GO:0005829">
    <property type="term" value="C:cytosol"/>
    <property type="evidence" value="ECO:0007669"/>
    <property type="project" value="TreeGrafter"/>
</dbReference>
<dbReference type="InterPro" id="IPR029753">
    <property type="entry name" value="D-isomer_DH_CS"/>
</dbReference>
<dbReference type="GO" id="GO:0030267">
    <property type="term" value="F:glyoxylate reductase (NADPH) activity"/>
    <property type="evidence" value="ECO:0007669"/>
    <property type="project" value="TreeGrafter"/>
</dbReference>
<reference evidence="7" key="1">
    <citation type="submission" date="2022-08" db="EMBL/GenBank/DDBJ databases">
        <authorList>
            <person name="Li F."/>
        </authorList>
    </citation>
    <scope>NUCLEOTIDE SEQUENCE</scope>
    <source>
        <strain evidence="7">MQZ15Z-1</strain>
    </source>
</reference>
<evidence type="ECO:0000259" key="5">
    <source>
        <dbReference type="Pfam" id="PF00389"/>
    </source>
</evidence>
<evidence type="ECO:0000256" key="4">
    <source>
        <dbReference type="RuleBase" id="RU003719"/>
    </source>
</evidence>
<dbReference type="Pfam" id="PF00389">
    <property type="entry name" value="2-Hacid_dh"/>
    <property type="match status" value="1"/>
</dbReference>
<accession>A0A9X2PM53</accession>
<keyword evidence="3" id="KW-0520">NAD</keyword>
<feature type="domain" description="D-isomer specific 2-hydroxyacid dehydrogenase NAD-binding" evidence="6">
    <location>
        <begin position="112"/>
        <end position="289"/>
    </location>
</feature>
<dbReference type="InterPro" id="IPR006140">
    <property type="entry name" value="D-isomer_DH_NAD-bd"/>
</dbReference>
<comment type="similarity">
    <text evidence="1 4">Belongs to the D-isomer specific 2-hydroxyacid dehydrogenase family.</text>
</comment>
<dbReference type="InterPro" id="IPR036291">
    <property type="entry name" value="NAD(P)-bd_dom_sf"/>
</dbReference>
<dbReference type="GO" id="GO:0051287">
    <property type="term" value="F:NAD binding"/>
    <property type="evidence" value="ECO:0007669"/>
    <property type="project" value="InterPro"/>
</dbReference>
<comment type="caution">
    <text evidence="7">The sequence shown here is derived from an EMBL/GenBank/DDBJ whole genome shotgun (WGS) entry which is preliminary data.</text>
</comment>
<dbReference type="SUPFAM" id="SSF52283">
    <property type="entry name" value="Formate/glycerate dehydrogenase catalytic domain-like"/>
    <property type="match status" value="1"/>
</dbReference>
<protein>
    <submittedName>
        <fullName evidence="7">D-glycerate dehydrogenase</fullName>
    </submittedName>
</protein>
<keyword evidence="8" id="KW-1185">Reference proteome</keyword>
<evidence type="ECO:0000313" key="8">
    <source>
        <dbReference type="Proteomes" id="UP001151088"/>
    </source>
</evidence>
<keyword evidence="2 4" id="KW-0560">Oxidoreductase</keyword>
<dbReference type="Gene3D" id="3.40.50.720">
    <property type="entry name" value="NAD(P)-binding Rossmann-like Domain"/>
    <property type="match status" value="2"/>
</dbReference>
<evidence type="ECO:0000256" key="1">
    <source>
        <dbReference type="ARBA" id="ARBA00005854"/>
    </source>
</evidence>
<sequence>MTSRKSVYVTRAIPSETIEELRAHFDVEVNPEDRALSRDELKERLRGRDAAITLLTDTIDGEVLDAAGPQLRVVANYAVGFNNFDLAAATRRGVVLTNTPGVLDDATATHTMTLLLATARRIAESDAFVRQGRWQGWAPMTFVGLDVDRQTLGIAGLGRIGRNVARKARGFDMNIIYADMHRDADFEAETGARHVDKQTLLRESDFLTLHVPLLPETHHYIGADELRAMKKTAVLINASRGPVVDEAALVEALKAGEIWGAGLDVFEDEPALAPGLAELPNVVVVPHIASATPQTRLAMGRIAATNIIDVLHGRAPGTCVNPDVLKVTA</sequence>
<dbReference type="Proteomes" id="UP001151088">
    <property type="component" value="Unassembled WGS sequence"/>
</dbReference>
<dbReference type="Pfam" id="PF02826">
    <property type="entry name" value="2-Hacid_dh_C"/>
    <property type="match status" value="1"/>
</dbReference>
<organism evidence="7 8">
    <name type="scientific">Ancylobacter mangrovi</name>
    <dbReference type="NCBI Taxonomy" id="2972472"/>
    <lineage>
        <taxon>Bacteria</taxon>
        <taxon>Pseudomonadati</taxon>
        <taxon>Pseudomonadota</taxon>
        <taxon>Alphaproteobacteria</taxon>
        <taxon>Hyphomicrobiales</taxon>
        <taxon>Xanthobacteraceae</taxon>
        <taxon>Ancylobacter</taxon>
    </lineage>
</organism>
<dbReference type="RefSeq" id="WP_258734810.1">
    <property type="nucleotide sequence ID" value="NZ_JANTHZ010000014.1"/>
</dbReference>
<dbReference type="FunFam" id="3.40.50.720:FF:000203">
    <property type="entry name" value="D-3-phosphoglycerate dehydrogenase (SerA)"/>
    <property type="match status" value="1"/>
</dbReference>
<name>A0A9X2PM53_9HYPH</name>
<dbReference type="SUPFAM" id="SSF51735">
    <property type="entry name" value="NAD(P)-binding Rossmann-fold domains"/>
    <property type="match status" value="1"/>
</dbReference>
<evidence type="ECO:0000256" key="3">
    <source>
        <dbReference type="ARBA" id="ARBA00023027"/>
    </source>
</evidence>
<feature type="domain" description="D-isomer specific 2-hydroxyacid dehydrogenase catalytic" evidence="5">
    <location>
        <begin position="7"/>
        <end position="321"/>
    </location>
</feature>
<dbReference type="InterPro" id="IPR050223">
    <property type="entry name" value="D-isomer_2-hydroxyacid_DH"/>
</dbReference>
<dbReference type="EMBL" id="JANTHZ010000014">
    <property type="protein sequence ID" value="MCS0497657.1"/>
    <property type="molecule type" value="Genomic_DNA"/>
</dbReference>
<dbReference type="PANTHER" id="PTHR10996:SF178">
    <property type="entry name" value="2-HYDROXYACID DEHYDROGENASE YGL185C-RELATED"/>
    <property type="match status" value="1"/>
</dbReference>
<dbReference type="CDD" id="cd05301">
    <property type="entry name" value="GDH"/>
    <property type="match status" value="1"/>
</dbReference>
<dbReference type="PROSITE" id="PS00671">
    <property type="entry name" value="D_2_HYDROXYACID_DH_3"/>
    <property type="match status" value="1"/>
</dbReference>
<evidence type="ECO:0000259" key="6">
    <source>
        <dbReference type="Pfam" id="PF02826"/>
    </source>
</evidence>
<dbReference type="PANTHER" id="PTHR10996">
    <property type="entry name" value="2-HYDROXYACID DEHYDROGENASE-RELATED"/>
    <property type="match status" value="1"/>
</dbReference>
<dbReference type="InterPro" id="IPR006139">
    <property type="entry name" value="D-isomer_2_OHA_DH_cat_dom"/>
</dbReference>
<evidence type="ECO:0000313" key="7">
    <source>
        <dbReference type="EMBL" id="MCS0497657.1"/>
    </source>
</evidence>
<evidence type="ECO:0000256" key="2">
    <source>
        <dbReference type="ARBA" id="ARBA00023002"/>
    </source>
</evidence>